<name>A0AAJ0HBE4_9PEZI</name>
<protein>
    <submittedName>
        <fullName evidence="2">Uncharacterized protein</fullName>
    </submittedName>
</protein>
<evidence type="ECO:0000313" key="2">
    <source>
        <dbReference type="EMBL" id="KAK3346507.1"/>
    </source>
</evidence>
<reference evidence="2" key="2">
    <citation type="submission" date="2023-06" db="EMBL/GenBank/DDBJ databases">
        <authorList>
            <consortium name="Lawrence Berkeley National Laboratory"/>
            <person name="Haridas S."/>
            <person name="Hensen N."/>
            <person name="Bonometti L."/>
            <person name="Westerberg I."/>
            <person name="Brannstrom I.O."/>
            <person name="Guillou S."/>
            <person name="Cros-Aarteil S."/>
            <person name="Calhoun S."/>
            <person name="Kuo A."/>
            <person name="Mondo S."/>
            <person name="Pangilinan J."/>
            <person name="Riley R."/>
            <person name="Labutti K."/>
            <person name="Andreopoulos B."/>
            <person name="Lipzen A."/>
            <person name="Chen C."/>
            <person name="Yanf M."/>
            <person name="Daum C."/>
            <person name="Ng V."/>
            <person name="Clum A."/>
            <person name="Steindorff A."/>
            <person name="Ohm R."/>
            <person name="Martin F."/>
            <person name="Silar P."/>
            <person name="Natvig D."/>
            <person name="Lalanne C."/>
            <person name="Gautier V."/>
            <person name="Ament-Velasquez S.L."/>
            <person name="Kruys A."/>
            <person name="Hutchinson M.I."/>
            <person name="Powell A.J."/>
            <person name="Barry K."/>
            <person name="Miller A.N."/>
            <person name="Grigoriev I.V."/>
            <person name="Debuchy R."/>
            <person name="Gladieux P."/>
            <person name="Thoren M.H."/>
            <person name="Johannesson H."/>
        </authorList>
    </citation>
    <scope>NUCLEOTIDE SEQUENCE</scope>
    <source>
        <strain evidence="2">CBS 955.72</strain>
    </source>
</reference>
<keyword evidence="3" id="KW-1185">Reference proteome</keyword>
<feature type="region of interest" description="Disordered" evidence="1">
    <location>
        <begin position="1"/>
        <end position="30"/>
    </location>
</feature>
<dbReference type="EMBL" id="JAUIQD010000006">
    <property type="protein sequence ID" value="KAK3346507.1"/>
    <property type="molecule type" value="Genomic_DNA"/>
</dbReference>
<reference evidence="2" key="1">
    <citation type="journal article" date="2023" name="Mol. Phylogenet. Evol.">
        <title>Genome-scale phylogeny and comparative genomics of the fungal order Sordariales.</title>
        <authorList>
            <person name="Hensen N."/>
            <person name="Bonometti L."/>
            <person name="Westerberg I."/>
            <person name="Brannstrom I.O."/>
            <person name="Guillou S."/>
            <person name="Cros-Aarteil S."/>
            <person name="Calhoun S."/>
            <person name="Haridas S."/>
            <person name="Kuo A."/>
            <person name="Mondo S."/>
            <person name="Pangilinan J."/>
            <person name="Riley R."/>
            <person name="LaButti K."/>
            <person name="Andreopoulos B."/>
            <person name="Lipzen A."/>
            <person name="Chen C."/>
            <person name="Yan M."/>
            <person name="Daum C."/>
            <person name="Ng V."/>
            <person name="Clum A."/>
            <person name="Steindorff A."/>
            <person name="Ohm R.A."/>
            <person name="Martin F."/>
            <person name="Silar P."/>
            <person name="Natvig D.O."/>
            <person name="Lalanne C."/>
            <person name="Gautier V."/>
            <person name="Ament-Velasquez S.L."/>
            <person name="Kruys A."/>
            <person name="Hutchinson M.I."/>
            <person name="Powell A.J."/>
            <person name="Barry K."/>
            <person name="Miller A.N."/>
            <person name="Grigoriev I.V."/>
            <person name="Debuchy R."/>
            <person name="Gladieux P."/>
            <person name="Hiltunen Thoren M."/>
            <person name="Johannesson H."/>
        </authorList>
    </citation>
    <scope>NUCLEOTIDE SEQUENCE</scope>
    <source>
        <strain evidence="2">CBS 955.72</strain>
    </source>
</reference>
<dbReference type="AlphaFoldDB" id="A0AAJ0HBE4"/>
<gene>
    <name evidence="2" type="ORF">B0T25DRAFT_552176</name>
</gene>
<sequence>MDSHSTCHLQLPIYGRNPPRRNAGPKPKPAYQEIPSRVISIHQLNSLLLDIFPAGEYDVDIDQNVYKIRAPRAIREVEIFKRGS</sequence>
<evidence type="ECO:0000313" key="3">
    <source>
        <dbReference type="Proteomes" id="UP001275084"/>
    </source>
</evidence>
<proteinExistence type="predicted"/>
<evidence type="ECO:0000256" key="1">
    <source>
        <dbReference type="SAM" id="MobiDB-lite"/>
    </source>
</evidence>
<dbReference type="Proteomes" id="UP001275084">
    <property type="component" value="Unassembled WGS sequence"/>
</dbReference>
<comment type="caution">
    <text evidence="2">The sequence shown here is derived from an EMBL/GenBank/DDBJ whole genome shotgun (WGS) entry which is preliminary data.</text>
</comment>
<accession>A0AAJ0HBE4</accession>
<organism evidence="2 3">
    <name type="scientific">Lasiosphaeria hispida</name>
    <dbReference type="NCBI Taxonomy" id="260671"/>
    <lineage>
        <taxon>Eukaryota</taxon>
        <taxon>Fungi</taxon>
        <taxon>Dikarya</taxon>
        <taxon>Ascomycota</taxon>
        <taxon>Pezizomycotina</taxon>
        <taxon>Sordariomycetes</taxon>
        <taxon>Sordariomycetidae</taxon>
        <taxon>Sordariales</taxon>
        <taxon>Lasiosphaeriaceae</taxon>
        <taxon>Lasiosphaeria</taxon>
    </lineage>
</organism>